<evidence type="ECO:0000259" key="13">
    <source>
        <dbReference type="Pfam" id="PF08436"/>
    </source>
</evidence>
<evidence type="ECO:0000313" key="15">
    <source>
        <dbReference type="EMBL" id="MPL85383.1"/>
    </source>
</evidence>
<keyword evidence="10" id="KW-0414">Isoprene biosynthesis</keyword>
<feature type="domain" description="DXP reductoisomerase C-terminal" evidence="14">
    <location>
        <begin position="258"/>
        <end position="374"/>
    </location>
</feature>
<evidence type="ECO:0000256" key="5">
    <source>
        <dbReference type="ARBA" id="ARBA00012366"/>
    </source>
</evidence>
<dbReference type="InterPro" id="IPR036291">
    <property type="entry name" value="NAD(P)-bd_dom_sf"/>
</dbReference>
<dbReference type="HAMAP" id="MF_00183">
    <property type="entry name" value="DXP_reductoisom"/>
    <property type="match status" value="1"/>
</dbReference>
<comment type="cofactor">
    <cofactor evidence="2">
        <name>Mg(2+)</name>
        <dbReference type="ChEBI" id="CHEBI:18420"/>
    </cofactor>
</comment>
<reference evidence="15" key="1">
    <citation type="submission" date="2019-08" db="EMBL/GenBank/DDBJ databases">
        <authorList>
            <person name="Kucharzyk K."/>
            <person name="Murdoch R.W."/>
            <person name="Higgins S."/>
            <person name="Loffler F."/>
        </authorList>
    </citation>
    <scope>NUCLEOTIDE SEQUENCE</scope>
</reference>
<name>A0A644V3D8_9ZZZZ</name>
<gene>
    <name evidence="15" type="primary">dxr_10</name>
    <name evidence="15" type="ORF">SDC9_31351</name>
</gene>
<dbReference type="PIRSF" id="PIRSF006205">
    <property type="entry name" value="Dxp_reductismrs"/>
    <property type="match status" value="1"/>
</dbReference>
<evidence type="ECO:0000256" key="6">
    <source>
        <dbReference type="ARBA" id="ARBA00022723"/>
    </source>
</evidence>
<dbReference type="InterPro" id="IPR026877">
    <property type="entry name" value="DXPR_C"/>
</dbReference>
<sequence length="384" mass="41511">MKNISILGSTGSIGTQTLDVVAANPNKLKIVALAANSNDRLMEAQIEAFNPLVAALSDEKAAQRLRSRYRGKTKILSGPEGLQAIATHEEADTVLAAMVGYAGLRPTLAAIKSGKNIALANKETMVAAGSIVMAAVKQHGVAITPVDSEHSAIFQALQGNKHREVKRLLITASGGPFRGRTVEDLANVTLEQCLCHPNWSMGQKVTVDSATLANKGLEIMEAHWLFDMDYGKIEAVVHPQSIVHSLVEYVDGSVMAQLGLADMRLPIQYALSYPDRWDNAFGQLDLVKAGTLTFESIDTNVFGAFKLAVECGRTGGIMPCVFNAANEVAVYAFLAGRIRFLDIKNLIAATLEKFTNITTPSLEEIENTDRETREKAKVILAELY</sequence>
<dbReference type="PANTHER" id="PTHR30525">
    <property type="entry name" value="1-DEOXY-D-XYLULOSE 5-PHOSPHATE REDUCTOISOMERASE"/>
    <property type="match status" value="1"/>
</dbReference>
<dbReference type="NCBIfam" id="TIGR00243">
    <property type="entry name" value="Dxr"/>
    <property type="match status" value="1"/>
</dbReference>
<dbReference type="InterPro" id="IPR013644">
    <property type="entry name" value="DXP_reductoisomerase_C"/>
</dbReference>
<organism evidence="15">
    <name type="scientific">bioreactor metagenome</name>
    <dbReference type="NCBI Taxonomy" id="1076179"/>
    <lineage>
        <taxon>unclassified sequences</taxon>
        <taxon>metagenomes</taxon>
        <taxon>ecological metagenomes</taxon>
    </lineage>
</organism>
<dbReference type="SUPFAM" id="SSF51735">
    <property type="entry name" value="NAD(P)-binding Rossmann-fold domains"/>
    <property type="match status" value="1"/>
</dbReference>
<evidence type="ECO:0000256" key="7">
    <source>
        <dbReference type="ARBA" id="ARBA00022857"/>
    </source>
</evidence>
<accession>A0A644V3D8</accession>
<dbReference type="InterPro" id="IPR013512">
    <property type="entry name" value="DXP_reductoisomerase_N"/>
</dbReference>
<evidence type="ECO:0000256" key="10">
    <source>
        <dbReference type="ARBA" id="ARBA00023229"/>
    </source>
</evidence>
<feature type="domain" description="1-deoxy-D-xylulose 5-phosphate reductoisomerase N-terminal" evidence="12">
    <location>
        <begin position="4"/>
        <end position="129"/>
    </location>
</feature>
<dbReference type="GO" id="GO:0070402">
    <property type="term" value="F:NADPH binding"/>
    <property type="evidence" value="ECO:0007669"/>
    <property type="project" value="InterPro"/>
</dbReference>
<dbReference type="Pfam" id="PF02670">
    <property type="entry name" value="DXP_reductoisom"/>
    <property type="match status" value="1"/>
</dbReference>
<comment type="pathway">
    <text evidence="3">Isoprenoid biosynthesis; isopentenyl diphosphate biosynthesis via DXP pathway; isopentenyl diphosphate from 1-deoxy-D-xylulose 5-phosphate: step 1/6.</text>
</comment>
<dbReference type="GO" id="GO:0030604">
    <property type="term" value="F:1-deoxy-D-xylulose-5-phosphate reductoisomerase activity"/>
    <property type="evidence" value="ECO:0007669"/>
    <property type="project" value="UniProtKB-EC"/>
</dbReference>
<evidence type="ECO:0000256" key="3">
    <source>
        <dbReference type="ARBA" id="ARBA00005094"/>
    </source>
</evidence>
<keyword evidence="9" id="KW-0464">Manganese</keyword>
<keyword evidence="7" id="KW-0521">NADP</keyword>
<comment type="cofactor">
    <cofactor evidence="1">
        <name>Mn(2+)</name>
        <dbReference type="ChEBI" id="CHEBI:29035"/>
    </cofactor>
</comment>
<dbReference type="Pfam" id="PF08436">
    <property type="entry name" value="DXP_redisom_C"/>
    <property type="match status" value="1"/>
</dbReference>
<evidence type="ECO:0000259" key="12">
    <source>
        <dbReference type="Pfam" id="PF02670"/>
    </source>
</evidence>
<dbReference type="SUPFAM" id="SSF55347">
    <property type="entry name" value="Glyceraldehyde-3-phosphate dehydrogenase-like, C-terminal domain"/>
    <property type="match status" value="1"/>
</dbReference>
<dbReference type="EMBL" id="VSSQ01000205">
    <property type="protein sequence ID" value="MPL85383.1"/>
    <property type="molecule type" value="Genomic_DNA"/>
</dbReference>
<dbReference type="PANTHER" id="PTHR30525:SF0">
    <property type="entry name" value="1-DEOXY-D-XYLULOSE 5-PHOSPHATE REDUCTOISOMERASE, CHLOROPLASTIC"/>
    <property type="match status" value="1"/>
</dbReference>
<dbReference type="FunFam" id="3.40.50.720:FF:000045">
    <property type="entry name" value="1-deoxy-D-xylulose 5-phosphate reductoisomerase"/>
    <property type="match status" value="1"/>
</dbReference>
<evidence type="ECO:0000256" key="9">
    <source>
        <dbReference type="ARBA" id="ARBA00023211"/>
    </source>
</evidence>
<keyword evidence="15" id="KW-0413">Isomerase</keyword>
<feature type="domain" description="1-deoxy-D-xylulose 5-phosphate reductoisomerase C-terminal" evidence="13">
    <location>
        <begin position="143"/>
        <end position="226"/>
    </location>
</feature>
<comment type="similarity">
    <text evidence="4">Belongs to the DXR family.</text>
</comment>
<proteinExistence type="inferred from homology"/>
<dbReference type="Gene3D" id="1.10.1740.10">
    <property type="match status" value="1"/>
</dbReference>
<dbReference type="Gene3D" id="3.40.50.720">
    <property type="entry name" value="NAD(P)-binding Rossmann-like Domain"/>
    <property type="match status" value="1"/>
</dbReference>
<dbReference type="GO" id="GO:0016853">
    <property type="term" value="F:isomerase activity"/>
    <property type="evidence" value="ECO:0007669"/>
    <property type="project" value="UniProtKB-KW"/>
</dbReference>
<dbReference type="InterPro" id="IPR036169">
    <property type="entry name" value="DXPR_C_sf"/>
</dbReference>
<dbReference type="GO" id="GO:0051484">
    <property type="term" value="P:isopentenyl diphosphate biosynthetic process, methylerythritol 4-phosphate pathway involved in terpenoid biosynthetic process"/>
    <property type="evidence" value="ECO:0007669"/>
    <property type="project" value="TreeGrafter"/>
</dbReference>
<evidence type="ECO:0000256" key="1">
    <source>
        <dbReference type="ARBA" id="ARBA00001936"/>
    </source>
</evidence>
<comment type="caution">
    <text evidence="15">The sequence shown here is derived from an EMBL/GenBank/DDBJ whole genome shotgun (WGS) entry which is preliminary data.</text>
</comment>
<dbReference type="InterPro" id="IPR003821">
    <property type="entry name" value="DXP_reductoisomerase"/>
</dbReference>
<dbReference type="Pfam" id="PF13288">
    <property type="entry name" value="DXPR_C"/>
    <property type="match status" value="1"/>
</dbReference>
<evidence type="ECO:0000256" key="2">
    <source>
        <dbReference type="ARBA" id="ARBA00001946"/>
    </source>
</evidence>
<dbReference type="EC" id="1.1.1.267" evidence="5"/>
<evidence type="ECO:0000256" key="11">
    <source>
        <dbReference type="ARBA" id="ARBA00048543"/>
    </source>
</evidence>
<evidence type="ECO:0000256" key="8">
    <source>
        <dbReference type="ARBA" id="ARBA00023002"/>
    </source>
</evidence>
<evidence type="ECO:0000259" key="14">
    <source>
        <dbReference type="Pfam" id="PF13288"/>
    </source>
</evidence>
<dbReference type="GO" id="GO:0030145">
    <property type="term" value="F:manganese ion binding"/>
    <property type="evidence" value="ECO:0007669"/>
    <property type="project" value="TreeGrafter"/>
</dbReference>
<evidence type="ECO:0000256" key="4">
    <source>
        <dbReference type="ARBA" id="ARBA00006825"/>
    </source>
</evidence>
<dbReference type="AlphaFoldDB" id="A0A644V3D8"/>
<keyword evidence="6" id="KW-0479">Metal-binding</keyword>
<dbReference type="NCBIfam" id="NF009114">
    <property type="entry name" value="PRK12464.1"/>
    <property type="match status" value="1"/>
</dbReference>
<comment type="catalytic activity">
    <reaction evidence="11">
        <text>2-C-methyl-D-erythritol 4-phosphate + NADP(+) = 1-deoxy-D-xylulose 5-phosphate + NADPH + H(+)</text>
        <dbReference type="Rhea" id="RHEA:13717"/>
        <dbReference type="ChEBI" id="CHEBI:15378"/>
        <dbReference type="ChEBI" id="CHEBI:57783"/>
        <dbReference type="ChEBI" id="CHEBI:57792"/>
        <dbReference type="ChEBI" id="CHEBI:58262"/>
        <dbReference type="ChEBI" id="CHEBI:58349"/>
        <dbReference type="EC" id="1.1.1.267"/>
    </reaction>
    <physiologicalReaction direction="right-to-left" evidence="11">
        <dbReference type="Rhea" id="RHEA:13719"/>
    </physiologicalReaction>
</comment>
<dbReference type="UniPathway" id="UPA00056">
    <property type="reaction ID" value="UER00092"/>
</dbReference>
<dbReference type="SUPFAM" id="SSF69055">
    <property type="entry name" value="1-deoxy-D-xylulose-5-phosphate reductoisomerase, C-terminal domain"/>
    <property type="match status" value="1"/>
</dbReference>
<keyword evidence="8 15" id="KW-0560">Oxidoreductase</keyword>
<protein>
    <recommendedName>
        <fullName evidence="5">1-deoxy-D-xylulose-5-phosphate reductoisomerase</fullName>
        <ecNumber evidence="5">1.1.1.267</ecNumber>
    </recommendedName>
</protein>